<gene>
    <name evidence="1" type="ORF">HPB47_024807</name>
</gene>
<proteinExistence type="predicted"/>
<accession>A0AC60Q5M8</accession>
<dbReference type="Proteomes" id="UP000805193">
    <property type="component" value="Unassembled WGS sequence"/>
</dbReference>
<name>A0AC60Q5M8_IXOPE</name>
<evidence type="ECO:0000313" key="2">
    <source>
        <dbReference type="Proteomes" id="UP000805193"/>
    </source>
</evidence>
<evidence type="ECO:0000313" key="1">
    <source>
        <dbReference type="EMBL" id="KAG0428194.1"/>
    </source>
</evidence>
<protein>
    <submittedName>
        <fullName evidence="1">Uncharacterized protein</fullName>
    </submittedName>
</protein>
<organism evidence="1 2">
    <name type="scientific">Ixodes persulcatus</name>
    <name type="common">Taiga tick</name>
    <dbReference type="NCBI Taxonomy" id="34615"/>
    <lineage>
        <taxon>Eukaryota</taxon>
        <taxon>Metazoa</taxon>
        <taxon>Ecdysozoa</taxon>
        <taxon>Arthropoda</taxon>
        <taxon>Chelicerata</taxon>
        <taxon>Arachnida</taxon>
        <taxon>Acari</taxon>
        <taxon>Parasitiformes</taxon>
        <taxon>Ixodida</taxon>
        <taxon>Ixodoidea</taxon>
        <taxon>Ixodidae</taxon>
        <taxon>Ixodinae</taxon>
        <taxon>Ixodes</taxon>
    </lineage>
</organism>
<keyword evidence="2" id="KW-1185">Reference proteome</keyword>
<comment type="caution">
    <text evidence="1">The sequence shown here is derived from an EMBL/GenBank/DDBJ whole genome shotgun (WGS) entry which is preliminary data.</text>
</comment>
<sequence>MEQESTRIAADDASQCRQQRHHCILTGCSFSCLPMSTPSLLAAITEGRPEPPPATRDAPSTPAASERDVGHPDAADATDVADEEVNWEDDQDSDDTLDSVSGLSSGSSPLPLEPFKPLFHVCFADKVTKSNGVVTYTLQSRRACDDDGTSYTVQRRYEDFEYLEHCLTTSNREPGLIVPPLPEQPAATVEMVQTLSRRQLGPNSKALVGDQFSLDCVRLGTYLELLLRHPVYGRDPALEKFLIQREPAPRVKVKDGLFERLASSLETRKEDHKDCEEFFQEQKEFVTKYGAAINSANAAFNDVVCARQRLCSLLGHLATALALALGSNFGNVGPKVPVAWDPSCFKLSSSVSMALNGLQHHGERQCLLERSTLGAHLELYSRYLGSVRETLHCRTRLMLDYERCNRDVGRAAPEQRQQVGA</sequence>
<reference evidence="1 2" key="1">
    <citation type="journal article" date="2020" name="Cell">
        <title>Large-Scale Comparative Analyses of Tick Genomes Elucidate Their Genetic Diversity and Vector Capacities.</title>
        <authorList>
            <consortium name="Tick Genome and Microbiome Consortium (TIGMIC)"/>
            <person name="Jia N."/>
            <person name="Wang J."/>
            <person name="Shi W."/>
            <person name="Du L."/>
            <person name="Sun Y."/>
            <person name="Zhan W."/>
            <person name="Jiang J.F."/>
            <person name="Wang Q."/>
            <person name="Zhang B."/>
            <person name="Ji P."/>
            <person name="Bell-Sakyi L."/>
            <person name="Cui X.M."/>
            <person name="Yuan T.T."/>
            <person name="Jiang B.G."/>
            <person name="Yang W.F."/>
            <person name="Lam T.T."/>
            <person name="Chang Q.C."/>
            <person name="Ding S.J."/>
            <person name="Wang X.J."/>
            <person name="Zhu J.G."/>
            <person name="Ruan X.D."/>
            <person name="Zhao L."/>
            <person name="Wei J.T."/>
            <person name="Ye R.Z."/>
            <person name="Que T.C."/>
            <person name="Du C.H."/>
            <person name="Zhou Y.H."/>
            <person name="Cheng J.X."/>
            <person name="Dai P.F."/>
            <person name="Guo W.B."/>
            <person name="Han X.H."/>
            <person name="Huang E.J."/>
            <person name="Li L.F."/>
            <person name="Wei W."/>
            <person name="Gao Y.C."/>
            <person name="Liu J.Z."/>
            <person name="Shao H.Z."/>
            <person name="Wang X."/>
            <person name="Wang C.C."/>
            <person name="Yang T.C."/>
            <person name="Huo Q.B."/>
            <person name="Li W."/>
            <person name="Chen H.Y."/>
            <person name="Chen S.E."/>
            <person name="Zhou L.G."/>
            <person name="Ni X.B."/>
            <person name="Tian J.H."/>
            <person name="Sheng Y."/>
            <person name="Liu T."/>
            <person name="Pan Y.S."/>
            <person name="Xia L.Y."/>
            <person name="Li J."/>
            <person name="Zhao F."/>
            <person name="Cao W.C."/>
        </authorList>
    </citation>
    <scope>NUCLEOTIDE SEQUENCE [LARGE SCALE GENOMIC DNA]</scope>
    <source>
        <strain evidence="1">Iper-2018</strain>
    </source>
</reference>
<dbReference type="EMBL" id="JABSTQ010009554">
    <property type="protein sequence ID" value="KAG0428194.1"/>
    <property type="molecule type" value="Genomic_DNA"/>
</dbReference>